<comment type="caution">
    <text evidence="2">The sequence shown here is derived from an EMBL/GenBank/DDBJ whole genome shotgun (WGS) entry which is preliminary data.</text>
</comment>
<dbReference type="Proteomes" id="UP000308092">
    <property type="component" value="Unassembled WGS sequence"/>
</dbReference>
<dbReference type="AlphaFoldDB" id="A0A4S3J172"/>
<feature type="region of interest" description="Disordered" evidence="1">
    <location>
        <begin position="1"/>
        <end position="29"/>
    </location>
</feature>
<evidence type="ECO:0000313" key="3">
    <source>
        <dbReference type="Proteomes" id="UP000308092"/>
    </source>
</evidence>
<organism evidence="2 3">
    <name type="scientific">Aspergillus tanneri</name>
    <dbReference type="NCBI Taxonomy" id="1220188"/>
    <lineage>
        <taxon>Eukaryota</taxon>
        <taxon>Fungi</taxon>
        <taxon>Dikarya</taxon>
        <taxon>Ascomycota</taxon>
        <taxon>Pezizomycotina</taxon>
        <taxon>Eurotiomycetes</taxon>
        <taxon>Eurotiomycetidae</taxon>
        <taxon>Eurotiales</taxon>
        <taxon>Aspergillaceae</taxon>
        <taxon>Aspergillus</taxon>
        <taxon>Aspergillus subgen. Circumdati</taxon>
    </lineage>
</organism>
<name>A0A4S3J172_9EURO</name>
<dbReference type="VEuPathDB" id="FungiDB:EYZ11_012891"/>
<proteinExistence type="predicted"/>
<accession>A0A4S3J172</accession>
<evidence type="ECO:0000313" key="2">
    <source>
        <dbReference type="EMBL" id="THC87658.1"/>
    </source>
</evidence>
<protein>
    <submittedName>
        <fullName evidence="2">Uncharacterized protein</fullName>
    </submittedName>
</protein>
<gene>
    <name evidence="2" type="ORF">EYZ11_012891</name>
</gene>
<evidence type="ECO:0000256" key="1">
    <source>
        <dbReference type="SAM" id="MobiDB-lite"/>
    </source>
</evidence>
<dbReference type="EMBL" id="SOSA01001092">
    <property type="protein sequence ID" value="THC87658.1"/>
    <property type="molecule type" value="Genomic_DNA"/>
</dbReference>
<keyword evidence="3" id="KW-1185">Reference proteome</keyword>
<reference evidence="2 3" key="1">
    <citation type="submission" date="2019-03" db="EMBL/GenBank/DDBJ databases">
        <title>The genome sequence of a newly discovered highly antifungal drug resistant Aspergillus species, Aspergillus tanneri NIH 1004.</title>
        <authorList>
            <person name="Mounaud S."/>
            <person name="Singh I."/>
            <person name="Joardar V."/>
            <person name="Pakala S."/>
            <person name="Pakala S."/>
            <person name="Venepally P."/>
            <person name="Hoover J."/>
            <person name="Nierman W."/>
            <person name="Chung J."/>
            <person name="Losada L."/>
        </authorList>
    </citation>
    <scope>NUCLEOTIDE SEQUENCE [LARGE SCALE GENOMIC DNA]</scope>
    <source>
        <strain evidence="2 3">NIH1004</strain>
    </source>
</reference>
<sequence>MEKPGGRPNKRPAKVDSNPGLTKRPNPTLMRSTQLSDVTLVIHPWSNFQKRHDQIPIHGVTFKQVKEAFMEVASRTAANPGVCYDFQFADHNDEHWVKLSTNPFYHYETWIRQKDLSRCGRVDRELPNGDDVSVRNYN</sequence>